<evidence type="ECO:0000313" key="9">
    <source>
        <dbReference type="Proteomes" id="UP001596972"/>
    </source>
</evidence>
<evidence type="ECO:0000256" key="7">
    <source>
        <dbReference type="SAM" id="MobiDB-lite"/>
    </source>
</evidence>
<evidence type="ECO:0000256" key="1">
    <source>
        <dbReference type="ARBA" id="ARBA00022722"/>
    </source>
</evidence>
<sequence>MSDATVSSEDGTDRREKAWAAGTYPRPANEGRSRNMKANRRSDTKPEIALRRALHARGYRYRKDFRLDLPGGVRVRPDIVFTARKVAVFVDGCFWHVCPEHGREPTSNEWYWTPKLRRNVERDRAADAALQGAGWRVVRLWEHEPLPSAVEAVIEAAGPASAEREFEATQHLGHSEGDGGGTRRS</sequence>
<evidence type="ECO:0000256" key="5">
    <source>
        <dbReference type="ARBA" id="ARBA00023204"/>
    </source>
</evidence>
<proteinExistence type="inferred from homology"/>
<dbReference type="InterPro" id="IPR004603">
    <property type="entry name" value="DNA_mismatch_endonuc_vsr"/>
</dbReference>
<dbReference type="GO" id="GO:0004519">
    <property type="term" value="F:endonuclease activity"/>
    <property type="evidence" value="ECO:0007669"/>
    <property type="project" value="UniProtKB-KW"/>
</dbReference>
<dbReference type="InterPro" id="IPR011335">
    <property type="entry name" value="Restrct_endonuc-II-like"/>
</dbReference>
<feature type="region of interest" description="Disordered" evidence="7">
    <location>
        <begin position="1"/>
        <end position="44"/>
    </location>
</feature>
<comment type="caution">
    <text evidence="8">The sequence shown here is derived from an EMBL/GenBank/DDBJ whole genome shotgun (WGS) entry which is preliminary data.</text>
</comment>
<evidence type="ECO:0000256" key="4">
    <source>
        <dbReference type="ARBA" id="ARBA00022801"/>
    </source>
</evidence>
<keyword evidence="3" id="KW-0227">DNA damage</keyword>
<evidence type="ECO:0000313" key="8">
    <source>
        <dbReference type="EMBL" id="MFD0904575.1"/>
    </source>
</evidence>
<feature type="region of interest" description="Disordered" evidence="7">
    <location>
        <begin position="160"/>
        <end position="185"/>
    </location>
</feature>
<protein>
    <submittedName>
        <fullName evidence="8">Very short patch repair endonuclease</fullName>
    </submittedName>
</protein>
<evidence type="ECO:0000256" key="2">
    <source>
        <dbReference type="ARBA" id="ARBA00022759"/>
    </source>
</evidence>
<evidence type="ECO:0000256" key="6">
    <source>
        <dbReference type="ARBA" id="ARBA00029466"/>
    </source>
</evidence>
<reference evidence="9" key="1">
    <citation type="journal article" date="2019" name="Int. J. Syst. Evol. Microbiol.">
        <title>The Global Catalogue of Microorganisms (GCM) 10K type strain sequencing project: providing services to taxonomists for standard genome sequencing and annotation.</title>
        <authorList>
            <consortium name="The Broad Institute Genomics Platform"/>
            <consortium name="The Broad Institute Genome Sequencing Center for Infectious Disease"/>
            <person name="Wu L."/>
            <person name="Ma J."/>
        </authorList>
    </citation>
    <scope>NUCLEOTIDE SEQUENCE [LARGE SCALE GENOMIC DNA]</scope>
    <source>
        <strain evidence="9">JCM 31202</strain>
    </source>
</reference>
<dbReference type="RefSeq" id="WP_378304578.1">
    <property type="nucleotide sequence ID" value="NZ_JBHTJA010000090.1"/>
</dbReference>
<keyword evidence="1" id="KW-0540">Nuclease</keyword>
<comment type="similarity">
    <text evidence="6">Belongs to the Vsr family.</text>
</comment>
<dbReference type="CDD" id="cd00221">
    <property type="entry name" value="Vsr"/>
    <property type="match status" value="1"/>
</dbReference>
<dbReference type="Proteomes" id="UP001596972">
    <property type="component" value="Unassembled WGS sequence"/>
</dbReference>
<dbReference type="NCBIfam" id="TIGR00632">
    <property type="entry name" value="vsr"/>
    <property type="match status" value="1"/>
</dbReference>
<keyword evidence="4" id="KW-0378">Hydrolase</keyword>
<dbReference type="EMBL" id="JBHTJA010000090">
    <property type="protein sequence ID" value="MFD0904575.1"/>
    <property type="molecule type" value="Genomic_DNA"/>
</dbReference>
<evidence type="ECO:0000256" key="3">
    <source>
        <dbReference type="ARBA" id="ARBA00022763"/>
    </source>
</evidence>
<organism evidence="8 9">
    <name type="scientific">Actinomadura sediminis</name>
    <dbReference type="NCBI Taxonomy" id="1038904"/>
    <lineage>
        <taxon>Bacteria</taxon>
        <taxon>Bacillati</taxon>
        <taxon>Actinomycetota</taxon>
        <taxon>Actinomycetes</taxon>
        <taxon>Streptosporangiales</taxon>
        <taxon>Thermomonosporaceae</taxon>
        <taxon>Actinomadura</taxon>
    </lineage>
</organism>
<keyword evidence="2 8" id="KW-0255">Endonuclease</keyword>
<accession>A0ABW3EY90</accession>
<keyword evidence="5" id="KW-0234">DNA repair</keyword>
<dbReference type="Pfam" id="PF03852">
    <property type="entry name" value="Vsr"/>
    <property type="match status" value="1"/>
</dbReference>
<keyword evidence="9" id="KW-1185">Reference proteome</keyword>
<dbReference type="Gene3D" id="3.40.960.10">
    <property type="entry name" value="VSR Endonuclease"/>
    <property type="match status" value="1"/>
</dbReference>
<feature type="compositionally biased region" description="Basic and acidic residues" evidence="7">
    <location>
        <begin position="162"/>
        <end position="177"/>
    </location>
</feature>
<gene>
    <name evidence="8" type="ORF">ACFQ11_29615</name>
</gene>
<dbReference type="SUPFAM" id="SSF52980">
    <property type="entry name" value="Restriction endonuclease-like"/>
    <property type="match status" value="1"/>
</dbReference>
<name>A0ABW3EY90_9ACTN</name>